<comment type="caution">
    <text evidence="3">The sequence shown here is derived from an EMBL/GenBank/DDBJ whole genome shotgun (WGS) entry which is preliminary data.</text>
</comment>
<gene>
    <name evidence="3" type="ORF">FJTKL_06340</name>
</gene>
<dbReference type="Pfam" id="PF03171">
    <property type="entry name" value="2OG-FeII_Oxy"/>
    <property type="match status" value="1"/>
</dbReference>
<sequence length="130" mass="14017">MSPTMALPRPRSTPNSPSRTRSSPSQTDALTVNIADALQFLTGGYLKSSIHRVVAPPKTKPTSTVLGCLLQERGLLGDKILGSDGKPVKAGEWVKNRVIKNLGESRDKEGGDNEVSDIEIVKGVKVKYFD</sequence>
<proteinExistence type="predicted"/>
<evidence type="ECO:0000313" key="3">
    <source>
        <dbReference type="EMBL" id="KAL2286774.1"/>
    </source>
</evidence>
<organism evidence="3 4">
    <name type="scientific">Diaporthe vaccinii</name>
    <dbReference type="NCBI Taxonomy" id="105482"/>
    <lineage>
        <taxon>Eukaryota</taxon>
        <taxon>Fungi</taxon>
        <taxon>Dikarya</taxon>
        <taxon>Ascomycota</taxon>
        <taxon>Pezizomycotina</taxon>
        <taxon>Sordariomycetes</taxon>
        <taxon>Sordariomycetidae</taxon>
        <taxon>Diaporthales</taxon>
        <taxon>Diaporthaceae</taxon>
        <taxon>Diaporthe</taxon>
        <taxon>Diaporthe eres species complex</taxon>
    </lineage>
</organism>
<protein>
    <recommendedName>
        <fullName evidence="2">Isopenicillin N synthase-like Fe(2+) 2OG dioxygenase domain-containing protein</fullName>
    </recommendedName>
</protein>
<dbReference type="SUPFAM" id="SSF51197">
    <property type="entry name" value="Clavaminate synthase-like"/>
    <property type="match status" value="1"/>
</dbReference>
<feature type="region of interest" description="Disordered" evidence="1">
    <location>
        <begin position="1"/>
        <end position="29"/>
    </location>
</feature>
<dbReference type="InterPro" id="IPR027443">
    <property type="entry name" value="IPNS-like_sf"/>
</dbReference>
<dbReference type="EMBL" id="JBAWTH010000022">
    <property type="protein sequence ID" value="KAL2286774.1"/>
    <property type="molecule type" value="Genomic_DNA"/>
</dbReference>
<keyword evidence="4" id="KW-1185">Reference proteome</keyword>
<accession>A0ABR4EWF1</accession>
<feature type="compositionally biased region" description="Low complexity" evidence="1">
    <location>
        <begin position="8"/>
        <end position="25"/>
    </location>
</feature>
<dbReference type="Gene3D" id="2.60.120.330">
    <property type="entry name" value="B-lactam Antibiotic, Isopenicillin N Synthase, Chain"/>
    <property type="match status" value="1"/>
</dbReference>
<dbReference type="Proteomes" id="UP001600888">
    <property type="component" value="Unassembled WGS sequence"/>
</dbReference>
<evidence type="ECO:0000259" key="2">
    <source>
        <dbReference type="Pfam" id="PF03171"/>
    </source>
</evidence>
<dbReference type="InterPro" id="IPR044861">
    <property type="entry name" value="IPNS-like_FE2OG_OXY"/>
</dbReference>
<evidence type="ECO:0000256" key="1">
    <source>
        <dbReference type="SAM" id="MobiDB-lite"/>
    </source>
</evidence>
<evidence type="ECO:0000313" key="4">
    <source>
        <dbReference type="Proteomes" id="UP001600888"/>
    </source>
</evidence>
<name>A0ABR4EWF1_9PEZI</name>
<feature type="domain" description="Isopenicillin N synthase-like Fe(2+) 2OG dioxygenase" evidence="2">
    <location>
        <begin position="23"/>
        <end position="60"/>
    </location>
</feature>
<reference evidence="3 4" key="1">
    <citation type="submission" date="2024-03" db="EMBL/GenBank/DDBJ databases">
        <title>A high-quality draft genome sequence of Diaporthe vaccinii, a causative agent of upright dieback and viscid rot disease in cranberry plants.</title>
        <authorList>
            <person name="Sarrasin M."/>
            <person name="Lang B.F."/>
            <person name="Burger G."/>
        </authorList>
    </citation>
    <scope>NUCLEOTIDE SEQUENCE [LARGE SCALE GENOMIC DNA]</scope>
    <source>
        <strain evidence="3 4">IS7</strain>
    </source>
</reference>